<dbReference type="SMART" id="SM00028">
    <property type="entry name" value="TPR"/>
    <property type="match status" value="2"/>
</dbReference>
<reference evidence="2" key="2">
    <citation type="submission" date="2021-04" db="EMBL/GenBank/DDBJ databases">
        <authorList>
            <person name="Gilroy R."/>
        </authorList>
    </citation>
    <scope>NUCLEOTIDE SEQUENCE</scope>
    <source>
        <strain evidence="2">9264</strain>
    </source>
</reference>
<proteinExistence type="predicted"/>
<comment type="caution">
    <text evidence="2">The sequence shown here is derived from an EMBL/GenBank/DDBJ whole genome shotgun (WGS) entry which is preliminary data.</text>
</comment>
<evidence type="ECO:0000256" key="1">
    <source>
        <dbReference type="SAM" id="MobiDB-lite"/>
    </source>
</evidence>
<dbReference type="InterPro" id="IPR019734">
    <property type="entry name" value="TPR_rpt"/>
</dbReference>
<dbReference type="SUPFAM" id="SSF48452">
    <property type="entry name" value="TPR-like"/>
    <property type="match status" value="1"/>
</dbReference>
<sequence length="194" mass="21226">MAQASSPSKPSDGAVFDAPVTPTRGWQGLGRVLDALTPSAETAVPLSPSQVTQKINQMINEGKAQEALESIERREAQRQQRAELGTDVQLLFLKGRALSALNRHAEAIELYRELTIAYPELPEPWNNLAAEHMRQNNLALAKEALEMALVANPNYAIAQTNLGEVRLRLAQQAFDAAGALANSRAHQTRQILQQ</sequence>
<protein>
    <submittedName>
        <fullName evidence="2">Tetratricopeptide repeat protein</fullName>
    </submittedName>
</protein>
<accession>A0A9D2RKH9</accession>
<dbReference type="InterPro" id="IPR011990">
    <property type="entry name" value="TPR-like_helical_dom_sf"/>
</dbReference>
<gene>
    <name evidence="2" type="ORF">H9906_03270</name>
</gene>
<evidence type="ECO:0000313" key="3">
    <source>
        <dbReference type="Proteomes" id="UP000823889"/>
    </source>
</evidence>
<reference evidence="2" key="1">
    <citation type="journal article" date="2021" name="PeerJ">
        <title>Extensive microbial diversity within the chicken gut microbiome revealed by metagenomics and culture.</title>
        <authorList>
            <person name="Gilroy R."/>
            <person name="Ravi A."/>
            <person name="Getino M."/>
            <person name="Pursley I."/>
            <person name="Horton D.L."/>
            <person name="Alikhan N.F."/>
            <person name="Baker D."/>
            <person name="Gharbi K."/>
            <person name="Hall N."/>
            <person name="Watson M."/>
            <person name="Adriaenssens E.M."/>
            <person name="Foster-Nyarko E."/>
            <person name="Jarju S."/>
            <person name="Secka A."/>
            <person name="Antonio M."/>
            <person name="Oren A."/>
            <person name="Chaudhuri R.R."/>
            <person name="La Ragione R."/>
            <person name="Hildebrand F."/>
            <person name="Pallen M.J."/>
        </authorList>
    </citation>
    <scope>NUCLEOTIDE SEQUENCE</scope>
    <source>
        <strain evidence="2">9264</strain>
    </source>
</reference>
<evidence type="ECO:0000313" key="2">
    <source>
        <dbReference type="EMBL" id="HJD44031.1"/>
    </source>
</evidence>
<dbReference type="Gene3D" id="1.25.40.10">
    <property type="entry name" value="Tetratricopeptide repeat domain"/>
    <property type="match status" value="1"/>
</dbReference>
<dbReference type="Proteomes" id="UP000823889">
    <property type="component" value="Unassembled WGS sequence"/>
</dbReference>
<name>A0A9D2RKH9_9BURK</name>
<dbReference type="EMBL" id="DWUQ01000064">
    <property type="protein sequence ID" value="HJD44031.1"/>
    <property type="molecule type" value="Genomic_DNA"/>
</dbReference>
<dbReference type="AlphaFoldDB" id="A0A9D2RKH9"/>
<organism evidence="2 3">
    <name type="scientific">Candidatus Paenalcaligenes intestinipullorum</name>
    <dbReference type="NCBI Taxonomy" id="2838718"/>
    <lineage>
        <taxon>Bacteria</taxon>
        <taxon>Pseudomonadati</taxon>
        <taxon>Pseudomonadota</taxon>
        <taxon>Betaproteobacteria</taxon>
        <taxon>Burkholderiales</taxon>
        <taxon>Alcaligenaceae</taxon>
        <taxon>Paenalcaligenes</taxon>
    </lineage>
</organism>
<dbReference type="Pfam" id="PF13181">
    <property type="entry name" value="TPR_8"/>
    <property type="match status" value="1"/>
</dbReference>
<feature type="region of interest" description="Disordered" evidence="1">
    <location>
        <begin position="1"/>
        <end position="21"/>
    </location>
</feature>